<dbReference type="AlphaFoldDB" id="A0A1B0C0W2"/>
<evidence type="ECO:0000313" key="2">
    <source>
        <dbReference type="Proteomes" id="UP000092460"/>
    </source>
</evidence>
<sequence length="292" mass="34435">MKYLRSNKAAGGWVEDVMLRYKRGTNYTYRDSCNRHNSPINMFMENVRRKDPHKKFCLCNCGKEHPLFFTQHRCATSETRHMAISICNPWAMNISAVLCLPLEMLHFLFSCIEFDGGFVWYWWTPCKWFSLNLGRFGEFSVSSFICLHSSNSKRRTYDVNEQQFPTSCNYLANDFGTLMAPKFTMKIVYNAMKLVNGNPYQHYFYLYTFFPPFTGWPLFEPNRLITAFSSFTTQPGNLYSEYCLTKQLARSSKPYSDIVSHQEHQEWYRYDLSISAFQHFYANTNLAVDRDS</sequence>
<keyword evidence="2" id="KW-1185">Reference proteome</keyword>
<reference evidence="2" key="1">
    <citation type="submission" date="2015-01" db="EMBL/GenBank/DDBJ databases">
        <authorList>
            <person name="Aksoy S."/>
            <person name="Warren W."/>
            <person name="Wilson R.K."/>
        </authorList>
    </citation>
    <scope>NUCLEOTIDE SEQUENCE [LARGE SCALE GENOMIC DNA]</scope>
    <source>
        <strain evidence="2">IAEA</strain>
    </source>
</reference>
<name>A0A1B0C0W2_9MUSC</name>
<dbReference type="Proteomes" id="UP000092460">
    <property type="component" value="Unassembled WGS sequence"/>
</dbReference>
<dbReference type="VEuPathDB" id="VectorBase:GPPI046201"/>
<reference evidence="1" key="2">
    <citation type="submission" date="2020-05" db="UniProtKB">
        <authorList>
            <consortium name="EnsemblMetazoa"/>
        </authorList>
    </citation>
    <scope>IDENTIFICATION</scope>
    <source>
        <strain evidence="1">IAEA</strain>
    </source>
</reference>
<proteinExistence type="predicted"/>
<dbReference type="EMBL" id="JXJN01023771">
    <property type="status" value="NOT_ANNOTATED_CDS"/>
    <property type="molecule type" value="Genomic_DNA"/>
</dbReference>
<dbReference type="EnsemblMetazoa" id="GPPI046201-RA">
    <property type="protein sequence ID" value="GPPI046201-PA"/>
    <property type="gene ID" value="GPPI046201"/>
</dbReference>
<organism evidence="1 2">
    <name type="scientific">Glossina palpalis gambiensis</name>
    <dbReference type="NCBI Taxonomy" id="67801"/>
    <lineage>
        <taxon>Eukaryota</taxon>
        <taxon>Metazoa</taxon>
        <taxon>Ecdysozoa</taxon>
        <taxon>Arthropoda</taxon>
        <taxon>Hexapoda</taxon>
        <taxon>Insecta</taxon>
        <taxon>Pterygota</taxon>
        <taxon>Neoptera</taxon>
        <taxon>Endopterygota</taxon>
        <taxon>Diptera</taxon>
        <taxon>Brachycera</taxon>
        <taxon>Muscomorpha</taxon>
        <taxon>Hippoboscoidea</taxon>
        <taxon>Glossinidae</taxon>
        <taxon>Glossina</taxon>
    </lineage>
</organism>
<dbReference type="EMBL" id="JXJN01023770">
    <property type="status" value="NOT_ANNOTATED_CDS"/>
    <property type="molecule type" value="Genomic_DNA"/>
</dbReference>
<evidence type="ECO:0000313" key="1">
    <source>
        <dbReference type="EnsemblMetazoa" id="GPPI046201-PA"/>
    </source>
</evidence>
<dbReference type="EMBL" id="JXJN01023769">
    <property type="status" value="NOT_ANNOTATED_CDS"/>
    <property type="molecule type" value="Genomic_DNA"/>
</dbReference>
<dbReference type="EMBL" id="JXJN01023768">
    <property type="status" value="NOT_ANNOTATED_CDS"/>
    <property type="molecule type" value="Genomic_DNA"/>
</dbReference>
<protein>
    <submittedName>
        <fullName evidence="1">Uncharacterized protein</fullName>
    </submittedName>
</protein>
<accession>A0A1B0C0W2</accession>